<dbReference type="AlphaFoldDB" id="A0A2K3LKU7"/>
<gene>
    <name evidence="1" type="ORF">L195_g035152</name>
</gene>
<organism evidence="1 2">
    <name type="scientific">Trifolium pratense</name>
    <name type="common">Red clover</name>
    <dbReference type="NCBI Taxonomy" id="57577"/>
    <lineage>
        <taxon>Eukaryota</taxon>
        <taxon>Viridiplantae</taxon>
        <taxon>Streptophyta</taxon>
        <taxon>Embryophyta</taxon>
        <taxon>Tracheophyta</taxon>
        <taxon>Spermatophyta</taxon>
        <taxon>Magnoliopsida</taxon>
        <taxon>eudicotyledons</taxon>
        <taxon>Gunneridae</taxon>
        <taxon>Pentapetalae</taxon>
        <taxon>rosids</taxon>
        <taxon>fabids</taxon>
        <taxon>Fabales</taxon>
        <taxon>Fabaceae</taxon>
        <taxon>Papilionoideae</taxon>
        <taxon>50 kb inversion clade</taxon>
        <taxon>NPAAA clade</taxon>
        <taxon>Hologalegina</taxon>
        <taxon>IRL clade</taxon>
        <taxon>Trifolieae</taxon>
        <taxon>Trifolium</taxon>
    </lineage>
</organism>
<accession>A0A2K3LKU7</accession>
<proteinExistence type="predicted"/>
<reference evidence="1 2" key="2">
    <citation type="journal article" date="2017" name="Front. Plant Sci.">
        <title>Gene Classification and Mining of Molecular Markers Useful in Red Clover (Trifolium pratense) Breeding.</title>
        <authorList>
            <person name="Istvanek J."/>
            <person name="Dluhosova J."/>
            <person name="Dluhos P."/>
            <person name="Patkova L."/>
            <person name="Nedelnik J."/>
            <person name="Repkova J."/>
        </authorList>
    </citation>
    <scope>NUCLEOTIDE SEQUENCE [LARGE SCALE GENOMIC DNA]</scope>
    <source>
        <strain evidence="2">cv. Tatra</strain>
        <tissue evidence="1">Young leaves</tissue>
    </source>
</reference>
<dbReference type="EMBL" id="ASHM01035422">
    <property type="protein sequence ID" value="PNX79168.1"/>
    <property type="molecule type" value="Genomic_DNA"/>
</dbReference>
<name>A0A2K3LKU7_TRIPR</name>
<evidence type="ECO:0000313" key="1">
    <source>
        <dbReference type="EMBL" id="PNX79168.1"/>
    </source>
</evidence>
<protein>
    <submittedName>
        <fullName evidence="1">Uncharacterized protein</fullName>
    </submittedName>
</protein>
<reference evidence="1 2" key="1">
    <citation type="journal article" date="2014" name="Am. J. Bot.">
        <title>Genome assembly and annotation for red clover (Trifolium pratense; Fabaceae).</title>
        <authorList>
            <person name="Istvanek J."/>
            <person name="Jaros M."/>
            <person name="Krenek A."/>
            <person name="Repkova J."/>
        </authorList>
    </citation>
    <scope>NUCLEOTIDE SEQUENCE [LARGE SCALE GENOMIC DNA]</scope>
    <source>
        <strain evidence="2">cv. Tatra</strain>
        <tissue evidence="1">Young leaves</tissue>
    </source>
</reference>
<sequence>MTAVPMMYINEQLGLVEIEEEWKIGGEGATRCDRRWMGYEMRPALMHNAAAVAFQSLI</sequence>
<evidence type="ECO:0000313" key="2">
    <source>
        <dbReference type="Proteomes" id="UP000236291"/>
    </source>
</evidence>
<comment type="caution">
    <text evidence="1">The sequence shown here is derived from an EMBL/GenBank/DDBJ whole genome shotgun (WGS) entry which is preliminary data.</text>
</comment>
<dbReference type="Proteomes" id="UP000236291">
    <property type="component" value="Unassembled WGS sequence"/>
</dbReference>